<proteinExistence type="predicted"/>
<comment type="caution">
    <text evidence="1">The sequence shown here is derived from an EMBL/GenBank/DDBJ whole genome shotgun (WGS) entry which is preliminary data.</text>
</comment>
<accession>A0ABY1QPD8</accession>
<gene>
    <name evidence="1" type="ORF">SAMN06265222_12126</name>
</gene>
<keyword evidence="2" id="KW-1185">Reference proteome</keyword>
<dbReference type="Proteomes" id="UP001158067">
    <property type="component" value="Unassembled WGS sequence"/>
</dbReference>
<evidence type="ECO:0000313" key="1">
    <source>
        <dbReference type="EMBL" id="SMP76379.1"/>
    </source>
</evidence>
<organism evidence="1 2">
    <name type="scientific">Neorhodopirellula lusitana</name>
    <dbReference type="NCBI Taxonomy" id="445327"/>
    <lineage>
        <taxon>Bacteria</taxon>
        <taxon>Pseudomonadati</taxon>
        <taxon>Planctomycetota</taxon>
        <taxon>Planctomycetia</taxon>
        <taxon>Pirellulales</taxon>
        <taxon>Pirellulaceae</taxon>
        <taxon>Neorhodopirellula</taxon>
    </lineage>
</organism>
<protein>
    <submittedName>
        <fullName evidence="1">Uncharacterized protein</fullName>
    </submittedName>
</protein>
<evidence type="ECO:0000313" key="2">
    <source>
        <dbReference type="Proteomes" id="UP001158067"/>
    </source>
</evidence>
<dbReference type="EMBL" id="FXUG01000021">
    <property type="protein sequence ID" value="SMP76379.1"/>
    <property type="molecule type" value="Genomic_DNA"/>
</dbReference>
<sequence length="56" mass="6651">MRGFVTERVMPSKLTFDANSIFDFDKQTSVAENYFCDFDFFGGLTIHCYQTYRSFR</sequence>
<name>A0ABY1QPD8_9BACT</name>
<reference evidence="1 2" key="1">
    <citation type="submission" date="2017-05" db="EMBL/GenBank/DDBJ databases">
        <authorList>
            <person name="Varghese N."/>
            <person name="Submissions S."/>
        </authorList>
    </citation>
    <scope>NUCLEOTIDE SEQUENCE [LARGE SCALE GENOMIC DNA]</scope>
    <source>
        <strain evidence="1 2">DSM 25457</strain>
    </source>
</reference>